<comment type="caution">
    <text evidence="2">The sequence shown here is derived from an EMBL/GenBank/DDBJ whole genome shotgun (WGS) entry which is preliminary data.</text>
</comment>
<feature type="compositionally biased region" description="Basic residues" evidence="1">
    <location>
        <begin position="114"/>
        <end position="123"/>
    </location>
</feature>
<protein>
    <submittedName>
        <fullName evidence="2">Uncharacterized protein</fullName>
    </submittedName>
</protein>
<evidence type="ECO:0000256" key="1">
    <source>
        <dbReference type="SAM" id="MobiDB-lite"/>
    </source>
</evidence>
<dbReference type="Proteomes" id="UP001476247">
    <property type="component" value="Unassembled WGS sequence"/>
</dbReference>
<feature type="region of interest" description="Disordered" evidence="1">
    <location>
        <begin position="111"/>
        <end position="133"/>
    </location>
</feature>
<sequence>MRKRRREGYHGEEEERYSLPISKAKKKKAHSATFKPNIDEFRIITTEAPPTNQTNYDVKRKSGYKTLFASNHLQVINTLFSSDNPQTIQDNDVNKESQELVEEAKGINTTVKKATPKKSKKSQMKKDEEDNDIEEVDVNEGEIDISGRRLSKLKGRLKWIPYTQKRKHQ</sequence>
<keyword evidence="3" id="KW-1185">Reference proteome</keyword>
<gene>
    <name evidence="2" type="ORF">HPULCUR_006954</name>
</gene>
<dbReference type="EMBL" id="BAABUJ010000019">
    <property type="protein sequence ID" value="GAA5801506.1"/>
    <property type="molecule type" value="Genomic_DNA"/>
</dbReference>
<accession>A0ABP9Y3H9</accession>
<proteinExistence type="predicted"/>
<name>A0ABP9Y3H9_9FUNG</name>
<organism evidence="2 3">
    <name type="scientific">Helicostylum pulchrum</name>
    <dbReference type="NCBI Taxonomy" id="562976"/>
    <lineage>
        <taxon>Eukaryota</taxon>
        <taxon>Fungi</taxon>
        <taxon>Fungi incertae sedis</taxon>
        <taxon>Mucoromycota</taxon>
        <taxon>Mucoromycotina</taxon>
        <taxon>Mucoromycetes</taxon>
        <taxon>Mucorales</taxon>
        <taxon>Mucorineae</taxon>
        <taxon>Mucoraceae</taxon>
        <taxon>Helicostylum</taxon>
    </lineage>
</organism>
<evidence type="ECO:0000313" key="3">
    <source>
        <dbReference type="Proteomes" id="UP001476247"/>
    </source>
</evidence>
<reference evidence="2 3" key="1">
    <citation type="submission" date="2024-04" db="EMBL/GenBank/DDBJ databases">
        <title>genome sequences of Mucor flavus KT1a and Helicostylum pulchrum KT1b strains isolation_sourced from the surface of a dry-aged beef.</title>
        <authorList>
            <person name="Toyotome T."/>
            <person name="Hosono M."/>
            <person name="Torimaru M."/>
            <person name="Fukuda K."/>
            <person name="Mikami N."/>
        </authorList>
    </citation>
    <scope>NUCLEOTIDE SEQUENCE [LARGE SCALE GENOMIC DNA]</scope>
    <source>
        <strain evidence="2 3">KT1b</strain>
    </source>
</reference>
<evidence type="ECO:0000313" key="2">
    <source>
        <dbReference type="EMBL" id="GAA5801506.1"/>
    </source>
</evidence>